<feature type="domain" description="HpcH/HpaI aldolase/citrate lyase" evidence="4">
    <location>
        <begin position="31"/>
        <end position="222"/>
    </location>
</feature>
<proteinExistence type="inferred from homology"/>
<evidence type="ECO:0000313" key="5">
    <source>
        <dbReference type="EMBL" id="TXL74169.1"/>
    </source>
</evidence>
<organism evidence="5 6">
    <name type="scientific">Vineibacter terrae</name>
    <dbReference type="NCBI Taxonomy" id="2586908"/>
    <lineage>
        <taxon>Bacteria</taxon>
        <taxon>Pseudomonadati</taxon>
        <taxon>Pseudomonadota</taxon>
        <taxon>Alphaproteobacteria</taxon>
        <taxon>Hyphomicrobiales</taxon>
        <taxon>Vineibacter</taxon>
    </lineage>
</organism>
<name>A0A5C8PLA4_9HYPH</name>
<sequence length="262" mass="27775">MVELINAARERLKRNEVALGVGLRQARTVDVAPAMRTAGFDWLFIDLEHNSMGLDTAVQIAVAAQGVGIAPIVRVPHGQYDMATRVLDGGAMGIVVPHVETADEARMIADRLRYPPVGHRSVAGAMPQLAFQAVPPAEATKAVNDALLVVVMLETPAAIANADAIAAVPGIDVLLIGTNDLTTEMGIPGKLDTPEVVKAYETVIAACRKHGKWAGMGGVYVPPLMEKYIGMGVRMILSGSDFSFLMETARGRAAFLRGVKLA</sequence>
<dbReference type="InterPro" id="IPR040442">
    <property type="entry name" value="Pyrv_kinase-like_dom_sf"/>
</dbReference>
<dbReference type="OrthoDB" id="9802624at2"/>
<dbReference type="GO" id="GO:0046872">
    <property type="term" value="F:metal ion binding"/>
    <property type="evidence" value="ECO:0007669"/>
    <property type="project" value="UniProtKB-KW"/>
</dbReference>
<evidence type="ECO:0000256" key="1">
    <source>
        <dbReference type="ARBA" id="ARBA00005568"/>
    </source>
</evidence>
<dbReference type="RefSeq" id="WP_147848417.1">
    <property type="nucleotide sequence ID" value="NZ_VDUZ01000020.1"/>
</dbReference>
<dbReference type="EMBL" id="VDUZ01000020">
    <property type="protein sequence ID" value="TXL74169.1"/>
    <property type="molecule type" value="Genomic_DNA"/>
</dbReference>
<keyword evidence="6" id="KW-1185">Reference proteome</keyword>
<reference evidence="5 6" key="1">
    <citation type="submission" date="2019-06" db="EMBL/GenBank/DDBJ databases">
        <title>New taxonomy in bacterial strain CC-CFT640, isolated from vineyard.</title>
        <authorList>
            <person name="Lin S.-Y."/>
            <person name="Tsai C.-F."/>
            <person name="Young C.-C."/>
        </authorList>
    </citation>
    <scope>NUCLEOTIDE SEQUENCE [LARGE SCALE GENOMIC DNA]</scope>
    <source>
        <strain evidence="5 6">CC-CFT640</strain>
    </source>
</reference>
<dbReference type="InterPro" id="IPR050251">
    <property type="entry name" value="HpcH-HpaI_aldolase"/>
</dbReference>
<comment type="caution">
    <text evidence="5">The sequence shown here is derived from an EMBL/GenBank/DDBJ whole genome shotgun (WGS) entry which is preliminary data.</text>
</comment>
<dbReference type="PANTHER" id="PTHR30502:SF0">
    <property type="entry name" value="PHOSPHOENOLPYRUVATE CARBOXYLASE FAMILY PROTEIN"/>
    <property type="match status" value="1"/>
</dbReference>
<accession>A0A5C8PLA4</accession>
<dbReference type="Pfam" id="PF03328">
    <property type="entry name" value="HpcH_HpaI"/>
    <property type="match status" value="1"/>
</dbReference>
<dbReference type="SUPFAM" id="SSF51621">
    <property type="entry name" value="Phosphoenolpyruvate/pyruvate domain"/>
    <property type="match status" value="1"/>
</dbReference>
<dbReference type="AlphaFoldDB" id="A0A5C8PLA4"/>
<dbReference type="Proteomes" id="UP000321638">
    <property type="component" value="Unassembled WGS sequence"/>
</dbReference>
<gene>
    <name evidence="5" type="ORF">FHP25_18400</name>
</gene>
<keyword evidence="3" id="KW-0456">Lyase</keyword>
<dbReference type="GO" id="GO:0005737">
    <property type="term" value="C:cytoplasm"/>
    <property type="evidence" value="ECO:0007669"/>
    <property type="project" value="TreeGrafter"/>
</dbReference>
<evidence type="ECO:0000256" key="2">
    <source>
        <dbReference type="ARBA" id="ARBA00022723"/>
    </source>
</evidence>
<dbReference type="GO" id="GO:0016832">
    <property type="term" value="F:aldehyde-lyase activity"/>
    <property type="evidence" value="ECO:0007669"/>
    <property type="project" value="TreeGrafter"/>
</dbReference>
<protein>
    <submittedName>
        <fullName evidence="5">Aldolase</fullName>
    </submittedName>
</protein>
<comment type="similarity">
    <text evidence="1">Belongs to the HpcH/HpaI aldolase family.</text>
</comment>
<evidence type="ECO:0000313" key="6">
    <source>
        <dbReference type="Proteomes" id="UP000321638"/>
    </source>
</evidence>
<evidence type="ECO:0000259" key="4">
    <source>
        <dbReference type="Pfam" id="PF03328"/>
    </source>
</evidence>
<dbReference type="InterPro" id="IPR015813">
    <property type="entry name" value="Pyrv/PenolPyrv_kinase-like_dom"/>
</dbReference>
<dbReference type="Gene3D" id="3.20.20.60">
    <property type="entry name" value="Phosphoenolpyruvate-binding domains"/>
    <property type="match status" value="1"/>
</dbReference>
<keyword evidence="2" id="KW-0479">Metal-binding</keyword>
<evidence type="ECO:0000256" key="3">
    <source>
        <dbReference type="ARBA" id="ARBA00023239"/>
    </source>
</evidence>
<dbReference type="PANTHER" id="PTHR30502">
    <property type="entry name" value="2-KETO-3-DEOXY-L-RHAMNONATE ALDOLASE"/>
    <property type="match status" value="1"/>
</dbReference>
<dbReference type="InterPro" id="IPR005000">
    <property type="entry name" value="Aldolase/citrate-lyase_domain"/>
</dbReference>